<proteinExistence type="predicted"/>
<comment type="caution">
    <text evidence="1">The sequence shown here is derived from an EMBL/GenBank/DDBJ whole genome shotgun (WGS) entry which is preliminary data.</text>
</comment>
<dbReference type="Proteomes" id="UP000219020">
    <property type="component" value="Unassembled WGS sequence"/>
</dbReference>
<dbReference type="EMBL" id="NBYY01000013">
    <property type="protein sequence ID" value="PCS22948.1"/>
    <property type="molecule type" value="Genomic_DNA"/>
</dbReference>
<evidence type="ECO:0000313" key="2">
    <source>
        <dbReference type="Proteomes" id="UP000219020"/>
    </source>
</evidence>
<accession>A0A2A5T4A4</accession>
<sequence>MNDTPKLKILLWLGRSMTCMVKCYSHLNVKHFADAVTFLEGYLSTA</sequence>
<gene>
    <name evidence="1" type="ORF">BTN49_1506</name>
</gene>
<protein>
    <submittedName>
        <fullName evidence="1">Uncharacterized protein</fullName>
    </submittedName>
</protein>
<evidence type="ECO:0000313" key="1">
    <source>
        <dbReference type="EMBL" id="PCS22948.1"/>
    </source>
</evidence>
<reference evidence="2" key="1">
    <citation type="submission" date="2017-04" db="EMBL/GenBank/DDBJ databases">
        <title>Genome evolution of the luminous symbionts of deep sea anglerfish.</title>
        <authorList>
            <person name="Hendry T.A."/>
        </authorList>
    </citation>
    <scope>NUCLEOTIDE SEQUENCE [LARGE SCALE GENOMIC DNA]</scope>
</reference>
<dbReference type="AlphaFoldDB" id="A0A2A5T4A4"/>
<name>A0A2A5T4A4_9GAMM</name>
<keyword evidence="2" id="KW-1185">Reference proteome</keyword>
<organism evidence="1 2">
    <name type="scientific">Candidatus Enterovibrio escicola</name>
    <dbReference type="NCBI Taxonomy" id="1927127"/>
    <lineage>
        <taxon>Bacteria</taxon>
        <taxon>Pseudomonadati</taxon>
        <taxon>Pseudomonadota</taxon>
        <taxon>Gammaproteobacteria</taxon>
        <taxon>Vibrionales</taxon>
        <taxon>Vibrionaceae</taxon>
        <taxon>Enterovibrio</taxon>
    </lineage>
</organism>